<dbReference type="CDD" id="cd16691">
    <property type="entry name" value="mRING-H2-C3H3C2_Mio"/>
    <property type="match status" value="1"/>
</dbReference>
<sequence length="555" mass="62625">MCGIFGKFFFSMEAGVQIIANGSLSYVWKGVSKRMFEISESKFAVLQELEEERYKLIIIKVPKEGSRGIIEGISTYGSSVSGVSLESDVSPHPRPVVILSNSLIKNQWQNSPIDIKGSRLYTSGRIITIQDDFEWRCLNANENAERFKNEGALGEVWEYVARLMKKNVKFMGGIKETIEESKLVDGRWVGRESGIGLIKREAQSGEERVFRLVCENLLDNAVEELSNLTGDLPGRVQTLIQCLGHEKWDQIAESVLSSDGFLACTIRHLLNRPNEVLNDESLPWVVKLHYAMEQLPPKGLEIWLDSVKKKWESEGDIRGIMLGSVESVEAYLDRTTDIQTVALLSAHRLTGEKGAEWIEVYRDFLNSRRMWRERAKFDVERGRMARLLGENTTGEDGKLHLTAAEKIVKPPKSLFVRCNFCGISLPLSVLRRSDEKSWLQTSSWLTHSPPVISACPSCRKPGMKCYVCLQPLGVLNPYLEIKRQKEGKRSADGKCNVVPKESGLEDLAQLPFTEFWSWCNKCRHGGHAAHILDWHKDQKVCGVAGCDCRCSEEAI</sequence>
<gene>
    <name evidence="2" type="ORF">TrLO_g3207</name>
</gene>
<accession>A0A9W7ART2</accession>
<dbReference type="InterPro" id="IPR031488">
    <property type="entry name" value="Zn_ribbon_mio"/>
</dbReference>
<dbReference type="EMBL" id="BRXW01000696">
    <property type="protein sequence ID" value="GMH74347.1"/>
    <property type="molecule type" value="Genomic_DNA"/>
</dbReference>
<comment type="caution">
    <text evidence="2">The sequence shown here is derived from an EMBL/GenBank/DDBJ whole genome shotgun (WGS) entry which is preliminary data.</text>
</comment>
<dbReference type="Pfam" id="PF17034">
    <property type="entry name" value="zinc_ribbon_16"/>
    <property type="match status" value="1"/>
</dbReference>
<proteinExistence type="predicted"/>
<dbReference type="PANTHER" id="PTHR16453:SF9">
    <property type="entry name" value="GATOR COMPLEX PROTEIN MIOS"/>
    <property type="match status" value="1"/>
</dbReference>
<evidence type="ECO:0000259" key="1">
    <source>
        <dbReference type="Pfam" id="PF17034"/>
    </source>
</evidence>
<evidence type="ECO:0000313" key="2">
    <source>
        <dbReference type="EMBL" id="GMH74347.1"/>
    </source>
</evidence>
<dbReference type="OrthoDB" id="341486at2759"/>
<dbReference type="GO" id="GO:0005737">
    <property type="term" value="C:cytoplasm"/>
    <property type="evidence" value="ECO:0007669"/>
    <property type="project" value="TreeGrafter"/>
</dbReference>
<dbReference type="PANTHER" id="PTHR16453">
    <property type="entry name" value="WD40 DOMAIN-CONTAINING PROTEIN MIO FAMILY MEMBER"/>
    <property type="match status" value="1"/>
</dbReference>
<dbReference type="InterPro" id="IPR037593">
    <property type="entry name" value="MIOS/Sea4"/>
</dbReference>
<dbReference type="Proteomes" id="UP001165122">
    <property type="component" value="Unassembled WGS sequence"/>
</dbReference>
<name>A0A9W7ART2_9STRA</name>
<reference evidence="3" key="1">
    <citation type="journal article" date="2023" name="Commun. Biol.">
        <title>Genome analysis of Parmales, the sister group of diatoms, reveals the evolutionary specialization of diatoms from phago-mixotrophs to photoautotrophs.</title>
        <authorList>
            <person name="Ban H."/>
            <person name="Sato S."/>
            <person name="Yoshikawa S."/>
            <person name="Yamada K."/>
            <person name="Nakamura Y."/>
            <person name="Ichinomiya M."/>
            <person name="Sato N."/>
            <person name="Blanc-Mathieu R."/>
            <person name="Endo H."/>
            <person name="Kuwata A."/>
            <person name="Ogata H."/>
        </authorList>
    </citation>
    <scope>NUCLEOTIDE SEQUENCE [LARGE SCALE GENOMIC DNA]</scope>
    <source>
        <strain evidence="3">NIES 3700</strain>
    </source>
</reference>
<dbReference type="AlphaFoldDB" id="A0A9W7ART2"/>
<evidence type="ECO:0000313" key="3">
    <source>
        <dbReference type="Proteomes" id="UP001165122"/>
    </source>
</evidence>
<protein>
    <recommendedName>
        <fullName evidence="1">GATOR2 complex protein MIO zinc-ribbon like domain-containing protein</fullName>
    </recommendedName>
</protein>
<organism evidence="2 3">
    <name type="scientific">Triparma laevis f. longispina</name>
    <dbReference type="NCBI Taxonomy" id="1714387"/>
    <lineage>
        <taxon>Eukaryota</taxon>
        <taxon>Sar</taxon>
        <taxon>Stramenopiles</taxon>
        <taxon>Ochrophyta</taxon>
        <taxon>Bolidophyceae</taxon>
        <taxon>Parmales</taxon>
        <taxon>Triparmaceae</taxon>
        <taxon>Triparma</taxon>
    </lineage>
</organism>
<keyword evidence="3" id="KW-1185">Reference proteome</keyword>
<feature type="domain" description="GATOR2 complex protein MIO zinc-ribbon like" evidence="1">
    <location>
        <begin position="418"/>
        <end position="552"/>
    </location>
</feature>